<dbReference type="InterPro" id="IPR050951">
    <property type="entry name" value="Retrovirus_Pol_polyprotein"/>
</dbReference>
<proteinExistence type="predicted"/>
<gene>
    <name evidence="4" type="ORF">R1sor_026420</name>
</gene>
<dbReference type="Proteomes" id="UP001633002">
    <property type="component" value="Unassembled WGS sequence"/>
</dbReference>
<feature type="domain" description="Reverse transcriptase/retrotransposon-derived protein RNase H-like" evidence="3">
    <location>
        <begin position="944"/>
        <end position="1041"/>
    </location>
</feature>
<dbReference type="CDD" id="cd01647">
    <property type="entry name" value="RT_LTR"/>
    <property type="match status" value="1"/>
</dbReference>
<feature type="domain" description="Reverse transcriptase" evidence="2">
    <location>
        <begin position="710"/>
        <end position="879"/>
    </location>
</feature>
<evidence type="ECO:0000313" key="4">
    <source>
        <dbReference type="EMBL" id="KAL3676472.1"/>
    </source>
</evidence>
<dbReference type="FunFam" id="3.30.70.270:FF:000020">
    <property type="entry name" value="Transposon Tf2-6 polyprotein-like Protein"/>
    <property type="match status" value="1"/>
</dbReference>
<dbReference type="InterPro" id="IPR041577">
    <property type="entry name" value="RT_RNaseH_2"/>
</dbReference>
<organism evidence="4 5">
    <name type="scientific">Riccia sorocarpa</name>
    <dbReference type="NCBI Taxonomy" id="122646"/>
    <lineage>
        <taxon>Eukaryota</taxon>
        <taxon>Viridiplantae</taxon>
        <taxon>Streptophyta</taxon>
        <taxon>Embryophyta</taxon>
        <taxon>Marchantiophyta</taxon>
        <taxon>Marchantiopsida</taxon>
        <taxon>Marchantiidae</taxon>
        <taxon>Marchantiales</taxon>
        <taxon>Ricciaceae</taxon>
        <taxon>Riccia</taxon>
    </lineage>
</organism>
<name>A0ABD3GBC7_9MARC</name>
<evidence type="ECO:0008006" key="6">
    <source>
        <dbReference type="Google" id="ProtNLM"/>
    </source>
</evidence>
<dbReference type="PANTHER" id="PTHR37984">
    <property type="entry name" value="PROTEIN CBG26694"/>
    <property type="match status" value="1"/>
</dbReference>
<evidence type="ECO:0000313" key="5">
    <source>
        <dbReference type="Proteomes" id="UP001633002"/>
    </source>
</evidence>
<feature type="region of interest" description="Disordered" evidence="1">
    <location>
        <begin position="165"/>
        <end position="220"/>
    </location>
</feature>
<dbReference type="AlphaFoldDB" id="A0ABD3GBC7"/>
<dbReference type="Pfam" id="PF00078">
    <property type="entry name" value="RVT_1"/>
    <property type="match status" value="1"/>
</dbReference>
<dbReference type="PANTHER" id="PTHR37984:SF9">
    <property type="entry name" value="INTEGRASE CATALYTIC DOMAIN-CONTAINING PROTEIN"/>
    <property type="match status" value="1"/>
</dbReference>
<dbReference type="CDD" id="cd00303">
    <property type="entry name" value="retropepsin_like"/>
    <property type="match status" value="1"/>
</dbReference>
<reference evidence="4 5" key="1">
    <citation type="submission" date="2024-09" db="EMBL/GenBank/DDBJ databases">
        <title>Chromosome-scale assembly of Riccia sorocarpa.</title>
        <authorList>
            <person name="Paukszto L."/>
        </authorList>
    </citation>
    <scope>NUCLEOTIDE SEQUENCE [LARGE SCALE GENOMIC DNA]</scope>
    <source>
        <strain evidence="4">LP-2024</strain>
        <tissue evidence="4">Aerial parts of the thallus</tissue>
    </source>
</reference>
<dbReference type="Pfam" id="PF17919">
    <property type="entry name" value="RT_RNaseH_2"/>
    <property type="match status" value="1"/>
</dbReference>
<dbReference type="EMBL" id="JBJQOH010000008">
    <property type="protein sequence ID" value="KAL3676472.1"/>
    <property type="molecule type" value="Genomic_DNA"/>
</dbReference>
<comment type="caution">
    <text evidence="4">The sequence shown here is derived from an EMBL/GenBank/DDBJ whole genome shotgun (WGS) entry which is preliminary data.</text>
</comment>
<accession>A0ABD3GBC7</accession>
<sequence length="1118" mass="124153">MRRECPDLTAAVRDGVVHYQNDRLHLTATGEPLRTRYGRGGMRSLLPQHAAAGVAVAVPGALADVHAVNAALAAREADVFVGHVVSASPVLSVDAGVGSSGTRSSGTVVPIEELRRGAESIRRATGWDDLVEGNTIHAFLDTKNHVTWEDAIVEEKRRRDEARLDAGTEGIGHRVTKRRGGDIVGEAPSSRPPAPGPMEGVHSDTPAEKKTRGQKAHVQDKGKLPAFKLMSDIESMTDLKSVFEKSFIAARVEFSLGDLLGIAKKEYHDLIIDVLKRKRQAIPEKLADQTVCFVEDVDTVGSVCDVNASSVEDGVEEEFVALVAGYATAEADEEDEAIRPPSDSDYRKEFWARVTDEWPIDMHHGWALRSANGVKKPLYGACPNIPVKIGNVAVTQNFFVQYNTPTPIILGQPYITAVHMETKEAELKLQGWQSGVITCSVDSYSCFQRFEDLNSKQKVELEKQVDRLQCIGALTCVESVCGVYEERVCSQSVADWCDAVQSRVGDTDENVVIPLHSRELYEQIAVFLQFLPHPELKCLGKDVECWCNFVHEAEVHTKYKSMLKKVKPMATQLPGDSQQHVELAAEDPYLRDMRKIGHRFTSETLAKLQIGGSGFLTETEKLKFEELIRSHQEAFAFSAEEIGCADPKVVAPMVIFTVPHVPWDLKPIPVPRALLPKLIALLKEKVRMGILEPSMAPYSSRWFSVLKKSGALRFIQDLQPANRVTIRNVGTGPVVDEIVDEFAGRAIYSIGDFFSGYDQFQLAVESRDLTTIRTPLGLMRMCTLPQGATNSVAHMQNAMHKVLREFVPDITIPFLDDVPMKGCSSDEKDETVDASGCRRFVSNHIRDVGKILNRLKEVHLTLSGEKSLFGVPEILVVGHVCGAYGRKPNPVKVEAIARLADCTSVTKVRRFLGSCIFYRLSIPHYAHIVEPLYALFKKGRKFTWDAEHHEAMEQLKQILQSPPVLRPLDYKCGRPVIVTVDTSPKAVGWAVGQDDEAGIRFAARYGAKILTNTQRDYSQVKRELWGARTALRIDRNLLIGAYVVLETDCLPLLGMIANCSTPDITMLSWIAFIRSLNPELRHIAGKKNVVADMLSRARYRDEEQMQRAAEEEEEQAEV</sequence>
<feature type="compositionally biased region" description="Basic and acidic residues" evidence="1">
    <location>
        <begin position="201"/>
        <end position="220"/>
    </location>
</feature>
<evidence type="ECO:0000259" key="3">
    <source>
        <dbReference type="Pfam" id="PF17919"/>
    </source>
</evidence>
<dbReference type="Gene3D" id="3.30.70.270">
    <property type="match status" value="2"/>
</dbReference>
<dbReference type="InterPro" id="IPR043502">
    <property type="entry name" value="DNA/RNA_pol_sf"/>
</dbReference>
<evidence type="ECO:0000256" key="1">
    <source>
        <dbReference type="SAM" id="MobiDB-lite"/>
    </source>
</evidence>
<protein>
    <recommendedName>
        <fullName evidence="6">Reverse transcriptase/retrotransposon-derived protein RNase H-like domain-containing protein</fullName>
    </recommendedName>
</protein>
<keyword evidence="5" id="KW-1185">Reference proteome</keyword>
<dbReference type="InterPro" id="IPR043128">
    <property type="entry name" value="Rev_trsase/Diguanyl_cyclase"/>
</dbReference>
<evidence type="ECO:0000259" key="2">
    <source>
        <dbReference type="Pfam" id="PF00078"/>
    </source>
</evidence>
<dbReference type="SUPFAM" id="SSF56672">
    <property type="entry name" value="DNA/RNA polymerases"/>
    <property type="match status" value="1"/>
</dbReference>
<dbReference type="InterPro" id="IPR000477">
    <property type="entry name" value="RT_dom"/>
</dbReference>
<dbReference type="Gene3D" id="3.10.10.10">
    <property type="entry name" value="HIV Type 1 Reverse Transcriptase, subunit A, domain 1"/>
    <property type="match status" value="1"/>
</dbReference>